<reference evidence="13" key="2">
    <citation type="submission" date="2022-10" db="EMBL/GenBank/DDBJ databases">
        <authorList>
            <consortium name="ENA_rothamsted_submissions"/>
            <consortium name="culmorum"/>
            <person name="King R."/>
        </authorList>
    </citation>
    <scope>NUCLEOTIDE SEQUENCE</scope>
</reference>
<dbReference type="PROSITE" id="PS50920">
    <property type="entry name" value="SOLCAR"/>
    <property type="match status" value="3"/>
</dbReference>
<comment type="similarity">
    <text evidence="2 11">Belongs to the mitochondrial carrier (TC 2.A.29) family.</text>
</comment>
<dbReference type="Gene3D" id="1.50.40.10">
    <property type="entry name" value="Mitochondrial carrier domain"/>
    <property type="match status" value="1"/>
</dbReference>
<evidence type="ECO:0000256" key="5">
    <source>
        <dbReference type="ARBA" id="ARBA00022737"/>
    </source>
</evidence>
<keyword evidence="3 11" id="KW-0813">Transport</keyword>
<evidence type="ECO:0000256" key="4">
    <source>
        <dbReference type="ARBA" id="ARBA00022692"/>
    </source>
</evidence>
<evidence type="ECO:0000256" key="9">
    <source>
        <dbReference type="ARBA" id="ARBA00023136"/>
    </source>
</evidence>
<gene>
    <name evidence="13" type="ORF">PHAECO_LOCUS3311</name>
</gene>
<reference evidence="13" key="1">
    <citation type="submission" date="2022-01" db="EMBL/GenBank/DDBJ databases">
        <authorList>
            <person name="King R."/>
        </authorList>
    </citation>
    <scope>NUCLEOTIDE SEQUENCE</scope>
</reference>
<feature type="repeat" description="Solcar" evidence="10">
    <location>
        <begin position="1"/>
        <end position="90"/>
    </location>
</feature>
<keyword evidence="5" id="KW-0677">Repeat</keyword>
<feature type="repeat" description="Solcar" evidence="10">
    <location>
        <begin position="100"/>
        <end position="193"/>
    </location>
</feature>
<evidence type="ECO:0000256" key="2">
    <source>
        <dbReference type="ARBA" id="ARBA00006375"/>
    </source>
</evidence>
<dbReference type="SUPFAM" id="SSF103506">
    <property type="entry name" value="Mitochondrial carrier"/>
    <property type="match status" value="1"/>
</dbReference>
<evidence type="ECO:0000256" key="1">
    <source>
        <dbReference type="ARBA" id="ARBA00004448"/>
    </source>
</evidence>
<keyword evidence="8" id="KW-0496">Mitochondrion</keyword>
<name>A0A9N9SEY3_PHACE</name>
<dbReference type="PANTHER" id="PTHR45928:SF1">
    <property type="entry name" value="RE38146P"/>
    <property type="match status" value="1"/>
</dbReference>
<evidence type="ECO:0000313" key="13">
    <source>
        <dbReference type="EMBL" id="CAG9815639.1"/>
    </source>
</evidence>
<proteinExistence type="inferred from homology"/>
<feature type="transmembrane region" description="Helical" evidence="12">
    <location>
        <begin position="100"/>
        <end position="119"/>
    </location>
</feature>
<evidence type="ECO:0000256" key="6">
    <source>
        <dbReference type="ARBA" id="ARBA00022792"/>
    </source>
</evidence>
<dbReference type="EMBL" id="OU896718">
    <property type="protein sequence ID" value="CAG9815639.1"/>
    <property type="molecule type" value="Genomic_DNA"/>
</dbReference>
<keyword evidence="9 10" id="KW-0472">Membrane</keyword>
<comment type="subcellular location">
    <subcellularLocation>
        <location evidence="1">Mitochondrion inner membrane</location>
        <topology evidence="1">Multi-pass membrane protein</topology>
    </subcellularLocation>
</comment>
<keyword evidence="6" id="KW-0999">Mitochondrion inner membrane</keyword>
<evidence type="ECO:0000256" key="8">
    <source>
        <dbReference type="ARBA" id="ARBA00023128"/>
    </source>
</evidence>
<evidence type="ECO:0000256" key="11">
    <source>
        <dbReference type="RuleBase" id="RU000488"/>
    </source>
</evidence>
<keyword evidence="14" id="KW-1185">Reference proteome</keyword>
<organism evidence="13 14">
    <name type="scientific">Phaedon cochleariae</name>
    <name type="common">Mustard beetle</name>
    <dbReference type="NCBI Taxonomy" id="80249"/>
    <lineage>
        <taxon>Eukaryota</taxon>
        <taxon>Metazoa</taxon>
        <taxon>Ecdysozoa</taxon>
        <taxon>Arthropoda</taxon>
        <taxon>Hexapoda</taxon>
        <taxon>Insecta</taxon>
        <taxon>Pterygota</taxon>
        <taxon>Neoptera</taxon>
        <taxon>Endopterygota</taxon>
        <taxon>Coleoptera</taxon>
        <taxon>Polyphaga</taxon>
        <taxon>Cucujiformia</taxon>
        <taxon>Chrysomeloidea</taxon>
        <taxon>Chrysomelidae</taxon>
        <taxon>Chrysomelinae</taxon>
        <taxon>Chrysomelini</taxon>
        <taxon>Phaedon</taxon>
    </lineage>
</organism>
<dbReference type="Proteomes" id="UP001153737">
    <property type="component" value="Chromosome 12"/>
</dbReference>
<dbReference type="Pfam" id="PF00153">
    <property type="entry name" value="Mito_carr"/>
    <property type="match status" value="3"/>
</dbReference>
<evidence type="ECO:0000313" key="14">
    <source>
        <dbReference type="Proteomes" id="UP001153737"/>
    </source>
</evidence>
<evidence type="ECO:0000256" key="7">
    <source>
        <dbReference type="ARBA" id="ARBA00022989"/>
    </source>
</evidence>
<evidence type="ECO:0008006" key="15">
    <source>
        <dbReference type="Google" id="ProtNLM"/>
    </source>
</evidence>
<dbReference type="InterPro" id="IPR018108">
    <property type="entry name" value="MCP_transmembrane"/>
</dbReference>
<dbReference type="GO" id="GO:0005743">
    <property type="term" value="C:mitochondrial inner membrane"/>
    <property type="evidence" value="ECO:0007669"/>
    <property type="project" value="UniProtKB-SubCell"/>
</dbReference>
<protein>
    <recommendedName>
        <fullName evidence="15">Solute carrier family 25 member 35-like</fullName>
    </recommendedName>
</protein>
<dbReference type="OrthoDB" id="6703404at2759"/>
<evidence type="ECO:0000256" key="3">
    <source>
        <dbReference type="ARBA" id="ARBA00022448"/>
    </source>
</evidence>
<dbReference type="PANTHER" id="PTHR45928">
    <property type="entry name" value="RE38146P"/>
    <property type="match status" value="1"/>
</dbReference>
<keyword evidence="4 10" id="KW-0812">Transmembrane</keyword>
<feature type="repeat" description="Solcar" evidence="10">
    <location>
        <begin position="203"/>
        <end position="294"/>
    </location>
</feature>
<keyword evidence="7 12" id="KW-1133">Transmembrane helix</keyword>
<dbReference type="InterPro" id="IPR023395">
    <property type="entry name" value="MCP_dom_sf"/>
</dbReference>
<evidence type="ECO:0000256" key="10">
    <source>
        <dbReference type="PROSITE-ProRule" id="PRU00282"/>
    </source>
</evidence>
<sequence length="302" mass="33674">MEFLTGGVAAMGAVCFTNPLEVVKTRMQLQGELKARGEHAIHYRNVFHAGFSIVKNEGTFALQKGLAPALGTQLFLNGARLGIFQMAENRGYIKTKEGKVIFRNMVIFGAVGGCIGQFLSSPLYMMKTQLQAQAAKAVAVGFQHSHQGTWNAFRKIFNEYGIRGLYRGASASVPRTTVGSVFQLGSFEYMKQYLQTYDYFEDKPVLMSFLGSMAGGVAVSVSMTPFDLILTRTYNQPTDKYGKGKYYANYLDCVYKIYKTEGLSAFYKGLGPMYLRLGPHTVLCMVFWDKLKSFQSRFDSTV</sequence>
<dbReference type="AlphaFoldDB" id="A0A9N9SEY3"/>
<dbReference type="InterPro" id="IPR051508">
    <property type="entry name" value="Mito_Carrier_Antiporter"/>
</dbReference>
<accession>A0A9N9SEY3</accession>
<evidence type="ECO:0000256" key="12">
    <source>
        <dbReference type="SAM" id="Phobius"/>
    </source>
</evidence>